<dbReference type="STRING" id="1941349.STSP1_00903"/>
<sequence length="64" mass="7233">MLKNFFTIHELAEILDVDSQRIEDCYLSGRLDPSKTTVIGETRCIPAFYIKDVKAAIQEVDNAS</sequence>
<protein>
    <recommendedName>
        <fullName evidence="3">Helix-turn-helix domain protein</fullName>
    </recommendedName>
</protein>
<dbReference type="RefSeq" id="WP_085755210.1">
    <property type="nucleotide sequence ID" value="NZ_CP021023.1"/>
</dbReference>
<reference evidence="2" key="1">
    <citation type="submission" date="2017-04" db="EMBL/GenBank/DDBJ databases">
        <title>Comparative genomics and description of representatives of a novel lineage of planctomycetes thriving in anoxic sediments.</title>
        <authorList>
            <person name="Spring S."/>
            <person name="Bunk B."/>
            <person name="Sproer C."/>
        </authorList>
    </citation>
    <scope>NUCLEOTIDE SEQUENCE [LARGE SCALE GENOMIC DNA]</scope>
    <source>
        <strain evidence="2">ST-PulAB-D4</strain>
    </source>
</reference>
<keyword evidence="2" id="KW-1185">Reference proteome</keyword>
<dbReference type="AlphaFoldDB" id="A0A1W6LL49"/>
<name>A0A1W6LL49_9BACT</name>
<evidence type="ECO:0000313" key="2">
    <source>
        <dbReference type="Proteomes" id="UP000193334"/>
    </source>
</evidence>
<dbReference type="Proteomes" id="UP000193334">
    <property type="component" value="Chromosome"/>
</dbReference>
<gene>
    <name evidence="1" type="ORF">STSP1_00903</name>
</gene>
<evidence type="ECO:0000313" key="1">
    <source>
        <dbReference type="EMBL" id="ARN56520.1"/>
    </source>
</evidence>
<evidence type="ECO:0008006" key="3">
    <source>
        <dbReference type="Google" id="ProtNLM"/>
    </source>
</evidence>
<organism evidence="1 2">
    <name type="scientific">Sedimentisphaera salicampi</name>
    <dbReference type="NCBI Taxonomy" id="1941349"/>
    <lineage>
        <taxon>Bacteria</taxon>
        <taxon>Pseudomonadati</taxon>
        <taxon>Planctomycetota</taxon>
        <taxon>Phycisphaerae</taxon>
        <taxon>Sedimentisphaerales</taxon>
        <taxon>Sedimentisphaeraceae</taxon>
        <taxon>Sedimentisphaera</taxon>
    </lineage>
</organism>
<accession>A0A1W6LL49</accession>
<dbReference type="EMBL" id="CP021023">
    <property type="protein sequence ID" value="ARN56520.1"/>
    <property type="molecule type" value="Genomic_DNA"/>
</dbReference>
<proteinExistence type="predicted"/>
<dbReference type="KEGG" id="pbp:STSP1_00903"/>